<evidence type="ECO:0000313" key="2">
    <source>
        <dbReference type="Proteomes" id="UP001732700"/>
    </source>
</evidence>
<accession>A0ACD5TSC8</accession>
<sequence>MTSRSSIACFATYRPPVPLDIFSRPVNPSDVDDVLLSDGGDTYNQNCRPIPALALKELLTFLCRTNPKLASECGASPDDAETGRVTGVVFVSERDDCNGLEVLHVAVRGGGGDKKAVKVLSLADIYGEETFGGVRLEDSGCFAGGFKVGSNAVGHSLVYVSTKQKPADERRTPWTVVYRTNLADGKTVRLTPKYQYDLSPAVSPSRKLVAVANFRWNKWTGEIEKLKTHIAVMNVDREAQGGLNRVILIKDGGWPTWGSDNVIFFHRATETTHQQGDNNGKTEIKWGVYRYDITTKETVRVTPENANAMTPAAISETRVAVAIIREQKTELGKPSQGRKMEHYRQIEIFDTSRSANRIFSVVWNPDPAKDTLYICEGPSFSRGEEVVICALRGVSNGGQGELEELILTNGVFNNAFPSCNPDGTQMVFRSTRDRSTGNADDRQHKNLYIMPNAVEGENAGQAIQLTDGAWTDTHCSWSPTGDWIVFSSTRSKPDDAPPLDNGLDSGYFAVYLVKATDRHVIRVVTSAVTIAGHVNHPVFSPDGTRIAFTSDLAAVSADPISLPIFLHSVRPYGDIFAVDLDLGKLEGCAKRKEDIMDIHEFHRLTHSRYEYSMPAWTSKAVNDPAIQWKLSLLDDEKTRKFKPSCPYMHKDQGESWHMTGQLCLPKRCC</sequence>
<name>A0ACD5TSC8_AVESA</name>
<protein>
    <submittedName>
        <fullName evidence="1">Uncharacterized protein</fullName>
    </submittedName>
</protein>
<dbReference type="EnsemblPlants" id="AVESA.00010b.r2.1DG0120580.1">
    <property type="protein sequence ID" value="AVESA.00010b.r2.1DG0120580.1.CDS"/>
    <property type="gene ID" value="AVESA.00010b.r2.1DG0120580"/>
</dbReference>
<proteinExistence type="predicted"/>
<evidence type="ECO:0000313" key="1">
    <source>
        <dbReference type="EnsemblPlants" id="AVESA.00010b.r2.1DG0120580.1.CDS"/>
    </source>
</evidence>
<keyword evidence="2" id="KW-1185">Reference proteome</keyword>
<reference evidence="1" key="1">
    <citation type="submission" date="2021-05" db="EMBL/GenBank/DDBJ databases">
        <authorList>
            <person name="Scholz U."/>
            <person name="Mascher M."/>
            <person name="Fiebig A."/>
        </authorList>
    </citation>
    <scope>NUCLEOTIDE SEQUENCE [LARGE SCALE GENOMIC DNA]</scope>
</reference>
<organism evidence="1 2">
    <name type="scientific">Avena sativa</name>
    <name type="common">Oat</name>
    <dbReference type="NCBI Taxonomy" id="4498"/>
    <lineage>
        <taxon>Eukaryota</taxon>
        <taxon>Viridiplantae</taxon>
        <taxon>Streptophyta</taxon>
        <taxon>Embryophyta</taxon>
        <taxon>Tracheophyta</taxon>
        <taxon>Spermatophyta</taxon>
        <taxon>Magnoliopsida</taxon>
        <taxon>Liliopsida</taxon>
        <taxon>Poales</taxon>
        <taxon>Poaceae</taxon>
        <taxon>BOP clade</taxon>
        <taxon>Pooideae</taxon>
        <taxon>Poodae</taxon>
        <taxon>Poeae</taxon>
        <taxon>Poeae Chloroplast Group 1 (Aveneae type)</taxon>
        <taxon>Aveninae</taxon>
        <taxon>Avena</taxon>
    </lineage>
</organism>
<dbReference type="Proteomes" id="UP001732700">
    <property type="component" value="Chromosome 1D"/>
</dbReference>
<reference evidence="1" key="2">
    <citation type="submission" date="2025-09" db="UniProtKB">
        <authorList>
            <consortium name="EnsemblPlants"/>
        </authorList>
    </citation>
    <scope>IDENTIFICATION</scope>
</reference>